<comment type="caution">
    <text evidence="1">The sequence shown here is derived from an EMBL/GenBank/DDBJ whole genome shotgun (WGS) entry which is preliminary data.</text>
</comment>
<dbReference type="Proteomes" id="UP000799755">
    <property type="component" value="Unassembled WGS sequence"/>
</dbReference>
<sequence>MGVHHRLLQSKQLLENSNGPRQTEAIQQVLSAYSFLISSAVPDVLHIPPIARSIIASALWSHFTFHSQPRLNEHSMWSHIKATSLLSNMFGYVSTIFLHGEEITFTYDRRPSGSIPKALCNTLEILHLPHTTDIGSKHNFCIFAACCAFSLKAKWQLHCAALSDLIILLLTQVHPKDGILDLYAGSTSPARSLATSTSARLQEQLLAFRFTDGQVPLSPGIHPSQTQIQLSFLHQAEAGHWMAQSSCKSLHNLTISPYLFFDAWNPQYYASPLYAKPALAARLRSQREEFKTLGAELFTFVHQRGSERLGRAEPESVGWALAIYLSILIEFKQEKAACDTPFLNP</sequence>
<proteinExistence type="predicted"/>
<dbReference type="EMBL" id="MU003498">
    <property type="protein sequence ID" value="KAF2474269.1"/>
    <property type="molecule type" value="Genomic_DNA"/>
</dbReference>
<keyword evidence="2" id="KW-1185">Reference proteome</keyword>
<protein>
    <submittedName>
        <fullName evidence="1">Uncharacterized protein</fullName>
    </submittedName>
</protein>
<accession>A0ACB6R4T5</accession>
<gene>
    <name evidence="1" type="ORF">BDR25DRAFT_351827</name>
</gene>
<organism evidence="1 2">
    <name type="scientific">Lindgomyces ingoldianus</name>
    <dbReference type="NCBI Taxonomy" id="673940"/>
    <lineage>
        <taxon>Eukaryota</taxon>
        <taxon>Fungi</taxon>
        <taxon>Dikarya</taxon>
        <taxon>Ascomycota</taxon>
        <taxon>Pezizomycotina</taxon>
        <taxon>Dothideomycetes</taxon>
        <taxon>Pleosporomycetidae</taxon>
        <taxon>Pleosporales</taxon>
        <taxon>Lindgomycetaceae</taxon>
        <taxon>Lindgomyces</taxon>
    </lineage>
</organism>
<reference evidence="1" key="1">
    <citation type="journal article" date="2020" name="Stud. Mycol.">
        <title>101 Dothideomycetes genomes: a test case for predicting lifestyles and emergence of pathogens.</title>
        <authorList>
            <person name="Haridas S."/>
            <person name="Albert R."/>
            <person name="Binder M."/>
            <person name="Bloem J."/>
            <person name="Labutti K."/>
            <person name="Salamov A."/>
            <person name="Andreopoulos B."/>
            <person name="Baker S."/>
            <person name="Barry K."/>
            <person name="Bills G."/>
            <person name="Bluhm B."/>
            <person name="Cannon C."/>
            <person name="Castanera R."/>
            <person name="Culley D."/>
            <person name="Daum C."/>
            <person name="Ezra D."/>
            <person name="Gonzalez J."/>
            <person name="Henrissat B."/>
            <person name="Kuo A."/>
            <person name="Liang C."/>
            <person name="Lipzen A."/>
            <person name="Lutzoni F."/>
            <person name="Magnuson J."/>
            <person name="Mondo S."/>
            <person name="Nolan M."/>
            <person name="Ohm R."/>
            <person name="Pangilinan J."/>
            <person name="Park H.-J."/>
            <person name="Ramirez L."/>
            <person name="Alfaro M."/>
            <person name="Sun H."/>
            <person name="Tritt A."/>
            <person name="Yoshinaga Y."/>
            <person name="Zwiers L.-H."/>
            <person name="Turgeon B."/>
            <person name="Goodwin S."/>
            <person name="Spatafora J."/>
            <person name="Crous P."/>
            <person name="Grigoriev I."/>
        </authorList>
    </citation>
    <scope>NUCLEOTIDE SEQUENCE</scope>
    <source>
        <strain evidence="1">ATCC 200398</strain>
    </source>
</reference>
<name>A0ACB6R4T5_9PLEO</name>
<evidence type="ECO:0000313" key="1">
    <source>
        <dbReference type="EMBL" id="KAF2474269.1"/>
    </source>
</evidence>
<evidence type="ECO:0000313" key="2">
    <source>
        <dbReference type="Proteomes" id="UP000799755"/>
    </source>
</evidence>